<dbReference type="EMBL" id="CAJMWS010000421">
    <property type="protein sequence ID" value="CAE6443060.1"/>
    <property type="molecule type" value="Genomic_DNA"/>
</dbReference>
<gene>
    <name evidence="1" type="ORF">RDB_LOCUS133419</name>
</gene>
<organism evidence="1 2">
    <name type="scientific">Rhizoctonia solani</name>
    <dbReference type="NCBI Taxonomy" id="456999"/>
    <lineage>
        <taxon>Eukaryota</taxon>
        <taxon>Fungi</taxon>
        <taxon>Dikarya</taxon>
        <taxon>Basidiomycota</taxon>
        <taxon>Agaricomycotina</taxon>
        <taxon>Agaricomycetes</taxon>
        <taxon>Cantharellales</taxon>
        <taxon>Ceratobasidiaceae</taxon>
        <taxon>Rhizoctonia</taxon>
    </lineage>
</organism>
<dbReference type="Proteomes" id="UP000663846">
    <property type="component" value="Unassembled WGS sequence"/>
</dbReference>
<proteinExistence type="predicted"/>
<comment type="caution">
    <text evidence="1">The sequence shown here is derived from an EMBL/GenBank/DDBJ whole genome shotgun (WGS) entry which is preliminary data.</text>
</comment>
<name>A0A8H3AY61_9AGAM</name>
<sequence length="145" mass="15745">MIDGTFVFTCEESKGAVQLTVYIPEGSRDTPLPLQCVPIHTKLGARVQVKPLDGNKYHLVPVGCPNRVIAVNRSAETKMLSLASADDTLSCYTEWHISQNEPDTYELSAVSGPGNECWTSMGNGLPIGLKGSEGLPTQQWRLLEA</sequence>
<evidence type="ECO:0000313" key="2">
    <source>
        <dbReference type="Proteomes" id="UP000663846"/>
    </source>
</evidence>
<accession>A0A8H3AY61</accession>
<protein>
    <submittedName>
        <fullName evidence="1">Uncharacterized protein</fullName>
    </submittedName>
</protein>
<dbReference type="AlphaFoldDB" id="A0A8H3AY61"/>
<evidence type="ECO:0000313" key="1">
    <source>
        <dbReference type="EMBL" id="CAE6443060.1"/>
    </source>
</evidence>
<reference evidence="1" key="1">
    <citation type="submission" date="2021-01" db="EMBL/GenBank/DDBJ databases">
        <authorList>
            <person name="Kaushik A."/>
        </authorList>
    </citation>
    <scope>NUCLEOTIDE SEQUENCE</scope>
    <source>
        <strain evidence="1">AG1-1C</strain>
    </source>
</reference>